<dbReference type="InterPro" id="IPR052895">
    <property type="entry name" value="HetReg/Transcr_Mod"/>
</dbReference>
<feature type="domain" description="Heterokaryon incompatibility" evidence="1">
    <location>
        <begin position="49"/>
        <end position="197"/>
    </location>
</feature>
<accession>A0A395MIR9</accession>
<reference evidence="2 3" key="1">
    <citation type="journal article" date="2018" name="PLoS Pathog.">
        <title>Evolution of structural diversity of trichothecenes, a family of toxins produced by plant pathogenic and entomopathogenic fungi.</title>
        <authorList>
            <person name="Proctor R.H."/>
            <person name="McCormick S.P."/>
            <person name="Kim H.S."/>
            <person name="Cardoza R.E."/>
            <person name="Stanley A.M."/>
            <person name="Lindo L."/>
            <person name="Kelly A."/>
            <person name="Brown D.W."/>
            <person name="Lee T."/>
            <person name="Vaughan M.M."/>
            <person name="Alexander N.J."/>
            <person name="Busman M."/>
            <person name="Gutierrez S."/>
        </authorList>
    </citation>
    <scope>NUCLEOTIDE SEQUENCE [LARGE SCALE GENOMIC DNA]</scope>
    <source>
        <strain evidence="2 3">NRRL 13405</strain>
    </source>
</reference>
<dbReference type="Pfam" id="PF26639">
    <property type="entry name" value="Het-6_barrel"/>
    <property type="match status" value="1"/>
</dbReference>
<evidence type="ECO:0000313" key="2">
    <source>
        <dbReference type="EMBL" id="RFN47832.1"/>
    </source>
</evidence>
<dbReference type="EMBL" id="PXXK01000230">
    <property type="protein sequence ID" value="RFN47832.1"/>
    <property type="molecule type" value="Genomic_DNA"/>
</dbReference>
<dbReference type="Proteomes" id="UP000265631">
    <property type="component" value="Unassembled WGS sequence"/>
</dbReference>
<comment type="caution">
    <text evidence="2">The sequence shown here is derived from an EMBL/GenBank/DDBJ whole genome shotgun (WGS) entry which is preliminary data.</text>
</comment>
<dbReference type="Pfam" id="PF06985">
    <property type="entry name" value="HET"/>
    <property type="match status" value="1"/>
</dbReference>
<evidence type="ECO:0000259" key="1">
    <source>
        <dbReference type="Pfam" id="PF06985"/>
    </source>
</evidence>
<proteinExistence type="predicted"/>
<dbReference type="OrthoDB" id="5386682at2759"/>
<organism evidence="2 3">
    <name type="scientific">Fusarium flagelliforme</name>
    <dbReference type="NCBI Taxonomy" id="2675880"/>
    <lineage>
        <taxon>Eukaryota</taxon>
        <taxon>Fungi</taxon>
        <taxon>Dikarya</taxon>
        <taxon>Ascomycota</taxon>
        <taxon>Pezizomycotina</taxon>
        <taxon>Sordariomycetes</taxon>
        <taxon>Hypocreomycetidae</taxon>
        <taxon>Hypocreales</taxon>
        <taxon>Nectriaceae</taxon>
        <taxon>Fusarium</taxon>
        <taxon>Fusarium incarnatum-equiseti species complex</taxon>
    </lineage>
</organism>
<protein>
    <submittedName>
        <fullName evidence="2">Heterokaryon incompatibility protein (Het) domain-containing protein</fullName>
    </submittedName>
</protein>
<sequence length="631" mass="70702">MKPALPYIYSSLGHDTKEVRLLTIHPSIDRDGPICCALTTVPLSCAGPYKALSYVWGDPTSTSKLSIGGAELEITRNLAIALRYIRHSTESQVFWIDAICINQADMSERCEQVLLMAEIYRQADRVIAWLGEEENDSSVAMNMLSKLANVWSAYRDHNINPGRALNCIPNAFELAIWTAIRHIFMRAWWARLWIYQEVILARSITLSCGQNSLDWEDLVNVFRLLASLLSPQNALYLGVLDTGPVLLVAEMPNWTTLVVNRAWSTQLPPNMLHLLRSCSTRECTDPRDRFYAMLGLASDARNFGKPSYTISAEELFEYFTQKMMNEGQSLELLSYARSALITPEEGISCHLDFSVLPSWVPYWYSGTKLSRINPTSYKAGALVQPNFRFEPGTLFVNGVMADTIGEIVPQPFLIKEKVHRFKAAMAPGLSSSYPTGIPRLQAFFRTILADCMGPGMPQLDVSSVEFGDLAAAFLLLLPANLYDDGKVLFETVQEKGMPDYVLGFLKLIGQEDTSVNTKDLLDLYFGPVFTEPERDLHRGRHNAKPYAIAKAQTQRGRNFFMTDNGYMGLTSSNVRIGDGIYVIPSCPLPMILRKYQDCFHVVGECFVLGLMNGEGLSMAGVRKSLERLKIQ</sequence>
<keyword evidence="3" id="KW-1185">Reference proteome</keyword>
<dbReference type="InterPro" id="IPR010730">
    <property type="entry name" value="HET"/>
</dbReference>
<name>A0A395MIR9_9HYPO</name>
<gene>
    <name evidence="2" type="ORF">FIE12Z_7906</name>
</gene>
<evidence type="ECO:0000313" key="3">
    <source>
        <dbReference type="Proteomes" id="UP000265631"/>
    </source>
</evidence>
<dbReference type="PANTHER" id="PTHR24148:SF73">
    <property type="entry name" value="HET DOMAIN PROTEIN (AFU_ORTHOLOGUE AFUA_8G01020)"/>
    <property type="match status" value="1"/>
</dbReference>
<dbReference type="STRING" id="2594813.A0A395MIR9"/>
<dbReference type="AlphaFoldDB" id="A0A395MIR9"/>
<dbReference type="PANTHER" id="PTHR24148">
    <property type="entry name" value="ANKYRIN REPEAT DOMAIN-CONTAINING PROTEIN 39 HOMOLOG-RELATED"/>
    <property type="match status" value="1"/>
</dbReference>